<accession>A0A1H3NEZ0</accession>
<feature type="transmembrane region" description="Helical" evidence="1">
    <location>
        <begin position="12"/>
        <end position="30"/>
    </location>
</feature>
<sequence>MASKGSFVRRALAVARLLLGMALISWRYLWQITPLHRSEECGDESDLPPALPDDLIDERCQLVGDGTGQLFHRTFSVRIEAGDLDAPTLMAVVMTDLNRAFPREVATVQRTRGREGGLRVGDELVVRMPGPWNAPVRVVACEDASFRMVTLRGHLEAGQIEFRARPEEKAVRFEIEAWARPSTRLVNLLYARARLAKEMQLNMWVRCCLRAADLAHGRARGGVHIHTRRTTTCAREPRAGPDSTSTCP</sequence>
<dbReference type="EMBL" id="FNOK01000037">
    <property type="protein sequence ID" value="SDY86749.1"/>
    <property type="molecule type" value="Genomic_DNA"/>
</dbReference>
<dbReference type="AlphaFoldDB" id="A0A1H3NEZ0"/>
<dbReference type="STRING" id="418495.SAMN05216215_103768"/>
<keyword evidence="4" id="KW-1185">Reference proteome</keyword>
<protein>
    <recommendedName>
        <fullName evidence="2">DUF1990 domain-containing protein</fullName>
    </recommendedName>
</protein>
<feature type="domain" description="DUF1990" evidence="2">
    <location>
        <begin position="114"/>
        <end position="201"/>
    </location>
</feature>
<proteinExistence type="predicted"/>
<keyword evidence="1" id="KW-0812">Transmembrane</keyword>
<reference evidence="4" key="1">
    <citation type="submission" date="2016-10" db="EMBL/GenBank/DDBJ databases">
        <authorList>
            <person name="Varghese N."/>
            <person name="Submissions S."/>
        </authorList>
    </citation>
    <scope>NUCLEOTIDE SEQUENCE [LARGE SCALE GENOMIC DNA]</scope>
    <source>
        <strain evidence="4">CGMCC 4.3530</strain>
    </source>
</reference>
<evidence type="ECO:0000256" key="1">
    <source>
        <dbReference type="SAM" id="Phobius"/>
    </source>
</evidence>
<evidence type="ECO:0000259" key="2">
    <source>
        <dbReference type="Pfam" id="PF09348"/>
    </source>
</evidence>
<name>A0A1H3NEZ0_9PSEU</name>
<keyword evidence="1" id="KW-0472">Membrane</keyword>
<evidence type="ECO:0000313" key="3">
    <source>
        <dbReference type="EMBL" id="SDY86749.1"/>
    </source>
</evidence>
<dbReference type="Pfam" id="PF09348">
    <property type="entry name" value="DUF1990"/>
    <property type="match status" value="1"/>
</dbReference>
<organism evidence="3 4">
    <name type="scientific">Saccharopolyspora shandongensis</name>
    <dbReference type="NCBI Taxonomy" id="418495"/>
    <lineage>
        <taxon>Bacteria</taxon>
        <taxon>Bacillati</taxon>
        <taxon>Actinomycetota</taxon>
        <taxon>Actinomycetes</taxon>
        <taxon>Pseudonocardiales</taxon>
        <taxon>Pseudonocardiaceae</taxon>
        <taxon>Saccharopolyspora</taxon>
    </lineage>
</organism>
<keyword evidence="1" id="KW-1133">Transmembrane helix</keyword>
<evidence type="ECO:0000313" key="4">
    <source>
        <dbReference type="Proteomes" id="UP000199529"/>
    </source>
</evidence>
<dbReference type="InterPro" id="IPR018960">
    <property type="entry name" value="DUF1990"/>
</dbReference>
<gene>
    <name evidence="3" type="ORF">SAMN05216215_103768</name>
</gene>
<dbReference type="Proteomes" id="UP000199529">
    <property type="component" value="Unassembled WGS sequence"/>
</dbReference>